<keyword evidence="11 15" id="KW-0238">DNA-binding</keyword>
<dbReference type="PANTHER" id="PTHR10416">
    <property type="entry name" value="DNA POLYMERASE DELTA SUBUNIT 2"/>
    <property type="match status" value="1"/>
</dbReference>
<evidence type="ECO:0000256" key="9">
    <source>
        <dbReference type="ARBA" id="ARBA00022839"/>
    </source>
</evidence>
<evidence type="ECO:0000256" key="7">
    <source>
        <dbReference type="ARBA" id="ARBA00022722"/>
    </source>
</evidence>
<evidence type="ECO:0000256" key="5">
    <source>
        <dbReference type="ARBA" id="ARBA00022695"/>
    </source>
</evidence>
<keyword evidence="5 15" id="KW-0548">Nucleotidyltransferase</keyword>
<evidence type="ECO:0000256" key="14">
    <source>
        <dbReference type="ARBA" id="ARBA00049244"/>
    </source>
</evidence>
<protein>
    <recommendedName>
        <fullName evidence="15">DNA polymerase II small subunit</fullName>
        <shortName evidence="15">Pol II</shortName>
        <ecNumber evidence="15">2.7.7.7</ecNumber>
    </recommendedName>
    <alternativeName>
        <fullName evidence="15">Exodeoxyribonuclease small subunit</fullName>
        <ecNumber evidence="15">3.1.11.1</ecNumber>
    </alternativeName>
</protein>
<evidence type="ECO:0000256" key="15">
    <source>
        <dbReference type="HAMAP-Rule" id="MF_00325"/>
    </source>
</evidence>
<dbReference type="GO" id="GO:0006308">
    <property type="term" value="P:DNA catabolic process"/>
    <property type="evidence" value="ECO:0007669"/>
    <property type="project" value="UniProtKB-UniRule"/>
</dbReference>
<gene>
    <name evidence="15" type="primary">polB</name>
    <name evidence="17" type="ORF">IDNIJKHG_00009</name>
</gene>
<evidence type="ECO:0000256" key="1">
    <source>
        <dbReference type="ARBA" id="ARBA00000563"/>
    </source>
</evidence>
<dbReference type="PANTHER" id="PTHR10416:SF0">
    <property type="entry name" value="DNA POLYMERASE DELTA SUBUNIT 2"/>
    <property type="match status" value="1"/>
</dbReference>
<feature type="domain" description="DNA polymerase alpha/delta/epsilon subunit B" evidence="16">
    <location>
        <begin position="247"/>
        <end position="443"/>
    </location>
</feature>
<dbReference type="GO" id="GO:0003887">
    <property type="term" value="F:DNA-directed DNA polymerase activity"/>
    <property type="evidence" value="ECO:0007669"/>
    <property type="project" value="UniProtKB-UniRule"/>
</dbReference>
<evidence type="ECO:0000256" key="3">
    <source>
        <dbReference type="ARBA" id="ARBA00011315"/>
    </source>
</evidence>
<organism evidence="17">
    <name type="scientific">Candidatus Methanophaga sp. ANME-1 ERB7</name>
    <dbReference type="NCBI Taxonomy" id="2759913"/>
    <lineage>
        <taxon>Archaea</taxon>
        <taxon>Methanobacteriati</taxon>
        <taxon>Methanobacteriota</taxon>
        <taxon>Stenosarchaea group</taxon>
        <taxon>Methanomicrobia</taxon>
        <taxon>Candidatus Methanophagales</taxon>
        <taxon>Candidatus Methanophagaceae</taxon>
        <taxon>Candidatus Methanophaga</taxon>
    </lineage>
</organism>
<dbReference type="SUPFAM" id="SSF56300">
    <property type="entry name" value="Metallo-dependent phosphatases"/>
    <property type="match status" value="1"/>
</dbReference>
<keyword evidence="10 15" id="KW-0239">DNA-directed DNA polymerase</keyword>
<keyword evidence="6 15" id="KW-0235">DNA replication</keyword>
<reference evidence="17" key="1">
    <citation type="submission" date="2020-06" db="EMBL/GenBank/DDBJ databases">
        <title>Unique genomic features of the anaerobic methanotrophic archaea.</title>
        <authorList>
            <person name="Chadwick G.L."/>
            <person name="Skennerton C.T."/>
            <person name="Laso-Perez R."/>
            <person name="Leu A.O."/>
            <person name="Speth D.R."/>
            <person name="Yu H."/>
            <person name="Morgan-Lang C."/>
            <person name="Hatzenpichler R."/>
            <person name="Goudeau D."/>
            <person name="Malmstrom R."/>
            <person name="Brazelton W.J."/>
            <person name="Woyke T."/>
            <person name="Hallam S.J."/>
            <person name="Tyson G.W."/>
            <person name="Wegener G."/>
            <person name="Boetius A."/>
            <person name="Orphan V."/>
        </authorList>
    </citation>
    <scope>NUCLEOTIDE SEQUENCE</scope>
</reference>
<keyword evidence="12 15" id="KW-0511">Multifunctional enzyme</keyword>
<evidence type="ECO:0000256" key="8">
    <source>
        <dbReference type="ARBA" id="ARBA00022801"/>
    </source>
</evidence>
<evidence type="ECO:0000256" key="10">
    <source>
        <dbReference type="ARBA" id="ARBA00022932"/>
    </source>
</evidence>
<dbReference type="EMBL" id="MT631659">
    <property type="protein sequence ID" value="QNO56551.1"/>
    <property type="molecule type" value="Genomic_DNA"/>
</dbReference>
<dbReference type="EC" id="2.7.7.7" evidence="15"/>
<dbReference type="Pfam" id="PF04042">
    <property type="entry name" value="DNA_pol_E_B"/>
    <property type="match status" value="1"/>
</dbReference>
<accession>A0A7G9Z8G7</accession>
<dbReference type="InterPro" id="IPR011149">
    <property type="entry name" value="Pol2_small_arc"/>
</dbReference>
<dbReference type="InterPro" id="IPR024826">
    <property type="entry name" value="DNA_pol_delta/II_ssu"/>
</dbReference>
<name>A0A7G9Z8G7_9EURY</name>
<dbReference type="GO" id="GO:0042575">
    <property type="term" value="C:DNA polymerase complex"/>
    <property type="evidence" value="ECO:0007669"/>
    <property type="project" value="TreeGrafter"/>
</dbReference>
<comment type="similarity">
    <text evidence="2 15">Belongs to the DNA polymerase delta/II small subunit family.</text>
</comment>
<comment type="catalytic activity">
    <reaction evidence="14 15">
        <text>DNA(n) + a 2'-deoxyribonucleoside 5'-triphosphate = DNA(n+1) + diphosphate</text>
        <dbReference type="Rhea" id="RHEA:22508"/>
        <dbReference type="Rhea" id="RHEA-COMP:17339"/>
        <dbReference type="Rhea" id="RHEA-COMP:17340"/>
        <dbReference type="ChEBI" id="CHEBI:33019"/>
        <dbReference type="ChEBI" id="CHEBI:61560"/>
        <dbReference type="ChEBI" id="CHEBI:173112"/>
        <dbReference type="EC" id="2.7.7.7"/>
    </reaction>
</comment>
<keyword evidence="8 15" id="KW-0378">Hydrolase</keyword>
<evidence type="ECO:0000256" key="4">
    <source>
        <dbReference type="ARBA" id="ARBA00022679"/>
    </source>
</evidence>
<sequence>MISAKNGKYEEIEIVRRFADVGLQVQPEVVDLLSQYKEECEADGGLYFNINDIAKSVANSLEPSVFVISTEQMAAFIKGNGAKEAGKNNGFQKQATPDIIKSFSNNGGGVDQNDFLLQFLNRYERIGAILKKRLNCGQIRFLRNARVGEDVSVVGMVASINKTAKGNLRVDLEDPSGHIPVILHPHEELVQDEIIGVTGTLLEGGFLFGNRVILPDVPISSPSAQSSLPMPHTSKSAHRSEEPVYAVFISDLHVGSNTFLDETWANFTQWLIEESKRINIAYLMVAGDIVDGIGIYPAQEEDLLITDICEQYKIAGGYFHDLPSHIHVVVSPGNHDAVRSAEPQPSLPAEFQAYFPDNTYFVSNPAYIRIGGRLVLMYHGQSFDDFVSAVSRLNYSKPEEMMVEMLKKRHVAPIYGNRVSIVPDGQDYGVIDFVPEIFHCGHSHTVGIAKYRGVLLLNSGTWQSQTSYQKKFNQNPVPGCATLVNLSTLKAKVMDFRGGVGA</sequence>
<evidence type="ECO:0000256" key="11">
    <source>
        <dbReference type="ARBA" id="ARBA00023125"/>
    </source>
</evidence>
<evidence type="ECO:0000313" key="17">
    <source>
        <dbReference type="EMBL" id="QNO56551.1"/>
    </source>
</evidence>
<evidence type="ECO:0000256" key="2">
    <source>
        <dbReference type="ARBA" id="ARBA00006035"/>
    </source>
</evidence>
<dbReference type="AlphaFoldDB" id="A0A7G9Z8G7"/>
<dbReference type="NCBIfam" id="NF003118">
    <property type="entry name" value="PRK04036.1-3"/>
    <property type="match status" value="1"/>
</dbReference>
<dbReference type="InterPro" id="IPR029052">
    <property type="entry name" value="Metallo-depent_PP-like"/>
</dbReference>
<evidence type="ECO:0000259" key="16">
    <source>
        <dbReference type="Pfam" id="PF04042"/>
    </source>
</evidence>
<dbReference type="CDD" id="cd07386">
    <property type="entry name" value="MPP_DNA_pol_II_small_archeal_C"/>
    <property type="match status" value="1"/>
</dbReference>
<dbReference type="Gene3D" id="3.60.21.50">
    <property type="match status" value="1"/>
</dbReference>
<comment type="catalytic activity">
    <reaction evidence="1 15">
        <text>Exonucleolytic cleavage in the 3'- to 5'-direction to yield nucleoside 5'-phosphates.</text>
        <dbReference type="EC" id="3.1.11.1"/>
    </reaction>
</comment>
<dbReference type="GO" id="GO:0006271">
    <property type="term" value="P:DNA strand elongation involved in DNA replication"/>
    <property type="evidence" value="ECO:0007669"/>
    <property type="project" value="TreeGrafter"/>
</dbReference>
<dbReference type="GO" id="GO:0003677">
    <property type="term" value="F:DNA binding"/>
    <property type="evidence" value="ECO:0007669"/>
    <property type="project" value="UniProtKB-UniRule"/>
</dbReference>
<evidence type="ECO:0000256" key="12">
    <source>
        <dbReference type="ARBA" id="ARBA00023268"/>
    </source>
</evidence>
<comment type="function">
    <text evidence="13 15">Possesses two activities: a DNA synthesis (polymerase) and an exonucleolytic activity that degrades single-stranded DNA in the 3' to 5' direction. Has a template-primer preference which is characteristic of a replicative DNA polymerase.</text>
</comment>
<dbReference type="EC" id="3.1.11.1" evidence="15"/>
<evidence type="ECO:0000256" key="6">
    <source>
        <dbReference type="ARBA" id="ARBA00022705"/>
    </source>
</evidence>
<keyword evidence="7 15" id="KW-0540">Nuclease</keyword>
<keyword evidence="9 15" id="KW-0269">Exonuclease</keyword>
<comment type="subunit">
    <text evidence="3 15">Heterodimer of a large subunit and a small subunit.</text>
</comment>
<evidence type="ECO:0000256" key="13">
    <source>
        <dbReference type="ARBA" id="ARBA00024817"/>
    </source>
</evidence>
<dbReference type="InterPro" id="IPR007185">
    <property type="entry name" value="DNA_pol_a/d/e_bsu"/>
</dbReference>
<proteinExistence type="inferred from homology"/>
<dbReference type="HAMAP" id="MF_00325">
    <property type="entry name" value="DNApol_II_A_arch"/>
    <property type="match status" value="1"/>
</dbReference>
<dbReference type="GO" id="GO:0008310">
    <property type="term" value="F:single-stranded DNA 3'-5' DNA exonuclease activity"/>
    <property type="evidence" value="ECO:0007669"/>
    <property type="project" value="UniProtKB-EC"/>
</dbReference>
<keyword evidence="4 15" id="KW-0808">Transferase</keyword>